<organism evidence="2 3">
    <name type="scientific">Microterricola viridarii</name>
    <dbReference type="NCBI Taxonomy" id="412690"/>
    <lineage>
        <taxon>Bacteria</taxon>
        <taxon>Bacillati</taxon>
        <taxon>Actinomycetota</taxon>
        <taxon>Actinomycetes</taxon>
        <taxon>Micrococcales</taxon>
        <taxon>Microbacteriaceae</taxon>
        <taxon>Microterricola</taxon>
    </lineage>
</organism>
<sequence length="73" mass="7979">MPWWSWWLIWGGLVLALLGMLAYFGVTLFRKAAAGARELGELSSALGKLDAQLDELAPARTPQLPSAIRQNSP</sequence>
<dbReference type="EMBL" id="CP014145">
    <property type="protein sequence ID" value="AMB58506.1"/>
    <property type="molecule type" value="Genomic_DNA"/>
</dbReference>
<proteinExistence type="predicted"/>
<dbReference type="KEGG" id="mvd:AWU67_06145"/>
<reference evidence="3" key="2">
    <citation type="submission" date="2016-01" db="EMBL/GenBank/DDBJ databases">
        <title>First complete genome sequence of a species in the genus Microterricola, an extremophilic cold active enzyme producing strain ERGS5:02 isolated from Sikkim Himalaya.</title>
        <authorList>
            <person name="Kumar R."/>
            <person name="Singh D."/>
            <person name="Swarnkar M.K."/>
        </authorList>
    </citation>
    <scope>NUCLEOTIDE SEQUENCE [LARGE SCALE GENOMIC DNA]</scope>
    <source>
        <strain evidence="3">ERGS5:02</strain>
    </source>
</reference>
<dbReference type="OrthoDB" id="5119509at2"/>
<name>A0A0X8E3Q9_9MICO</name>
<gene>
    <name evidence="2" type="ORF">AWU67_06145</name>
</gene>
<evidence type="ECO:0000256" key="1">
    <source>
        <dbReference type="SAM" id="Phobius"/>
    </source>
</evidence>
<keyword evidence="1" id="KW-1133">Transmembrane helix</keyword>
<reference evidence="2 3" key="1">
    <citation type="journal article" date="2016" name="J. Biotechnol.">
        <title>First complete genome sequence of a species in the genus Microterricola, an extremophilic cold active enzyme producing bacterial strain ERGS5:02 isolated from Sikkim Himalaya.</title>
        <authorList>
            <person name="Himanshu"/>
            <person name="Swarnkar M.K."/>
            <person name="Singh D."/>
            <person name="Kumar R."/>
        </authorList>
    </citation>
    <scope>NUCLEOTIDE SEQUENCE [LARGE SCALE GENOMIC DNA]</scope>
    <source>
        <strain evidence="2 3">ERGS5:02</strain>
    </source>
</reference>
<dbReference type="AlphaFoldDB" id="A0A0X8E3Q9"/>
<evidence type="ECO:0000313" key="2">
    <source>
        <dbReference type="EMBL" id="AMB58506.1"/>
    </source>
</evidence>
<keyword evidence="1" id="KW-0812">Transmembrane</keyword>
<keyword evidence="1" id="KW-0472">Membrane</keyword>
<evidence type="ECO:0000313" key="3">
    <source>
        <dbReference type="Proteomes" id="UP000058305"/>
    </source>
</evidence>
<keyword evidence="3" id="KW-1185">Reference proteome</keyword>
<protein>
    <submittedName>
        <fullName evidence="2">Uncharacterized protein</fullName>
    </submittedName>
</protein>
<dbReference type="Proteomes" id="UP000058305">
    <property type="component" value="Chromosome"/>
</dbReference>
<accession>A0A0X8E3Q9</accession>
<feature type="transmembrane region" description="Helical" evidence="1">
    <location>
        <begin position="6"/>
        <end position="29"/>
    </location>
</feature>